<evidence type="ECO:0000256" key="1">
    <source>
        <dbReference type="SAM" id="MobiDB-lite"/>
    </source>
</evidence>
<proteinExistence type="predicted"/>
<evidence type="ECO:0000313" key="4">
    <source>
        <dbReference type="Proteomes" id="UP000008366"/>
    </source>
</evidence>
<accession>K6WJW6</accession>
<feature type="region of interest" description="Disordered" evidence="1">
    <location>
        <begin position="47"/>
        <end position="93"/>
    </location>
</feature>
<feature type="transmembrane region" description="Helical" evidence="2">
    <location>
        <begin position="12"/>
        <end position="30"/>
    </location>
</feature>
<feature type="compositionally biased region" description="Basic and acidic residues" evidence="1">
    <location>
        <begin position="47"/>
        <end position="68"/>
    </location>
</feature>
<keyword evidence="2" id="KW-0812">Transmembrane</keyword>
<dbReference type="STRING" id="1184609.KILIM_003_00080"/>
<evidence type="ECO:0000313" key="3">
    <source>
        <dbReference type="EMBL" id="GAB94086.1"/>
    </source>
</evidence>
<dbReference type="EMBL" id="BAHD01000003">
    <property type="protein sequence ID" value="GAB94086.1"/>
    <property type="molecule type" value="Genomic_DNA"/>
</dbReference>
<comment type="caution">
    <text evidence="3">The sequence shown here is derived from an EMBL/GenBank/DDBJ whole genome shotgun (WGS) entry which is preliminary data.</text>
</comment>
<gene>
    <name evidence="3" type="ORF">KILIM_003_00080</name>
</gene>
<feature type="compositionally biased region" description="Polar residues" evidence="1">
    <location>
        <begin position="72"/>
        <end position="82"/>
    </location>
</feature>
<organism evidence="3 4">
    <name type="scientific">Kineosphaera limosa NBRC 100340</name>
    <dbReference type="NCBI Taxonomy" id="1184609"/>
    <lineage>
        <taxon>Bacteria</taxon>
        <taxon>Bacillati</taxon>
        <taxon>Actinomycetota</taxon>
        <taxon>Actinomycetes</taxon>
        <taxon>Micrococcales</taxon>
        <taxon>Dermatophilaceae</taxon>
        <taxon>Kineosphaera</taxon>
    </lineage>
</organism>
<keyword evidence="2" id="KW-1133">Transmembrane helix</keyword>
<dbReference type="Proteomes" id="UP000008366">
    <property type="component" value="Unassembled WGS sequence"/>
</dbReference>
<keyword evidence="2" id="KW-0472">Membrane</keyword>
<protein>
    <submittedName>
        <fullName evidence="3">Uncharacterized protein</fullName>
    </submittedName>
</protein>
<sequence length="93" mass="10075">MGGGIDQSIGPGLGGFIAFFLLACALWLLMRNMGKHLRNVAYLAEREEAAQQPDKQGRADAPASREDAAGEQVQTRPRSLSSGYPRDQEGTDR</sequence>
<dbReference type="RefSeq" id="WP_006590619.1">
    <property type="nucleotide sequence ID" value="NZ_BAHD01000003.1"/>
</dbReference>
<dbReference type="AlphaFoldDB" id="K6WJW6"/>
<evidence type="ECO:0000256" key="2">
    <source>
        <dbReference type="SAM" id="Phobius"/>
    </source>
</evidence>
<dbReference type="eggNOG" id="ENOG502ZJ9I">
    <property type="taxonomic scope" value="Bacteria"/>
</dbReference>
<name>K6WJW6_9MICO</name>
<keyword evidence="4" id="KW-1185">Reference proteome</keyword>
<reference evidence="3 4" key="1">
    <citation type="submission" date="2012-08" db="EMBL/GenBank/DDBJ databases">
        <title>Whole genome shotgun sequence of Kineosphaera limosa NBRC 100340.</title>
        <authorList>
            <person name="Yoshida I."/>
            <person name="Isaki S."/>
            <person name="Hosoyama A."/>
            <person name="Tsuchikane K."/>
            <person name="Katsumata H."/>
            <person name="Ando Y."/>
            <person name="Ohji S."/>
            <person name="Hamada M."/>
            <person name="Tamura T."/>
            <person name="Yamazoe A."/>
            <person name="Yamazaki S."/>
            <person name="Fujita N."/>
        </authorList>
    </citation>
    <scope>NUCLEOTIDE SEQUENCE [LARGE SCALE GENOMIC DNA]</scope>
    <source>
        <strain evidence="3 4">NBRC 100340</strain>
    </source>
</reference>